<organism evidence="3 4">
    <name type="scientific">Nematocida ausubeli (strain ATCC PRA-371 / ERTm2)</name>
    <name type="common">Nematode killer fungus</name>
    <dbReference type="NCBI Taxonomy" id="1913371"/>
    <lineage>
        <taxon>Eukaryota</taxon>
        <taxon>Fungi</taxon>
        <taxon>Fungi incertae sedis</taxon>
        <taxon>Microsporidia</taxon>
        <taxon>Nematocida</taxon>
    </lineage>
</organism>
<dbReference type="HOGENOM" id="CLU_1652627_0_0_1"/>
<evidence type="ECO:0000259" key="1">
    <source>
        <dbReference type="Pfam" id="PF08603"/>
    </source>
</evidence>
<protein>
    <recommendedName>
        <fullName evidence="1">Adenylate cyclase-associated CAP C-terminal domain-containing protein</fullName>
    </recommendedName>
</protein>
<dbReference type="EMBL" id="AKIJ01000003">
    <property type="protein sequence ID" value="KFG26422.1"/>
    <property type="molecule type" value="Genomic_DNA"/>
</dbReference>
<dbReference type="GO" id="GO:0007010">
    <property type="term" value="P:cytoskeleton organization"/>
    <property type="evidence" value="ECO:0007669"/>
    <property type="project" value="InterPro"/>
</dbReference>
<feature type="domain" description="Adenylate cyclase-associated CAP C-terminal" evidence="1">
    <location>
        <begin position="13"/>
        <end position="111"/>
    </location>
</feature>
<evidence type="ECO:0000313" key="4">
    <source>
        <dbReference type="Proteomes" id="UP000054524"/>
    </source>
</evidence>
<dbReference type="InterPro" id="IPR013912">
    <property type="entry name" value="Adenylate_cyclase-assoc_CAP_C"/>
</dbReference>
<dbReference type="InterPro" id="IPR036223">
    <property type="entry name" value="CAP_C_sf"/>
</dbReference>
<dbReference type="SUPFAM" id="SSF69340">
    <property type="entry name" value="C-terminal domain of adenylylcyclase associated protein"/>
    <property type="match status" value="1"/>
</dbReference>
<accession>A0A086J2Q4</accession>
<dbReference type="EMBL" id="AKIJ01000005">
    <property type="protein sequence ID" value="KFG25578.1"/>
    <property type="molecule type" value="Genomic_DNA"/>
</dbReference>
<dbReference type="AlphaFoldDB" id="A0A086J2Q4"/>
<reference evidence="3" key="1">
    <citation type="submission" date="2012-10" db="EMBL/GenBank/DDBJ databases">
        <authorList>
            <consortium name="The Broad Institute Genome Sequencing Platform"/>
            <consortium name="The Broad Institute Genome Sequencing Center for Infectious Disease"/>
            <person name="Cuomo C."/>
            <person name="Troemel E."/>
            <person name="Walker B."/>
            <person name="Young S.K."/>
            <person name="Zeng Q."/>
            <person name="Gargeya S."/>
            <person name="Fitzgerald M."/>
            <person name="Haas B."/>
            <person name="Abouelleil A."/>
            <person name="Alvarado L."/>
            <person name="Arachchi H.M."/>
            <person name="Berlin A.M."/>
            <person name="Chapman S.B."/>
            <person name="Goldberg J."/>
            <person name="Griggs A."/>
            <person name="Gujja S."/>
            <person name="Hansen M."/>
            <person name="Howarth C."/>
            <person name="Imamovic A."/>
            <person name="Larimer J."/>
            <person name="McCowan C."/>
            <person name="Murphy C."/>
            <person name="Neiman D."/>
            <person name="Pearson M."/>
            <person name="Priest M."/>
            <person name="Roberts A."/>
            <person name="Saif S."/>
            <person name="Shea T."/>
            <person name="Sisk P."/>
            <person name="Sykes S."/>
            <person name="Wortman J."/>
            <person name="Nusbaum C."/>
            <person name="Birren B."/>
        </authorList>
    </citation>
    <scope>NUCLEOTIDE SEQUENCE</scope>
    <source>
        <strain evidence="3">ERTm6</strain>
    </source>
</reference>
<reference evidence="3 4" key="2">
    <citation type="journal article" date="2014" name="Genome Announc.">
        <title>Genome Sequence of the Microsporidian Species Nematocida sp1 Strain ERTm6 (ATCC PRA-372).</title>
        <authorList>
            <person name="Bakowski M.A."/>
            <person name="Priest M."/>
            <person name="Young S."/>
            <person name="Cuomo C.A."/>
            <person name="Troemel E.R."/>
        </authorList>
    </citation>
    <scope>NUCLEOTIDE SEQUENCE [LARGE SCALE GENOMIC DNA]</scope>
    <source>
        <strain evidence="3 4">ERTm6</strain>
    </source>
</reference>
<comment type="caution">
    <text evidence="3">The sequence shown here is derived from an EMBL/GenBank/DDBJ whole genome shotgun (WGS) entry which is preliminary data.</text>
</comment>
<dbReference type="Pfam" id="PF08603">
    <property type="entry name" value="CAP_C"/>
    <property type="match status" value="1"/>
</dbReference>
<dbReference type="Proteomes" id="UP000054524">
    <property type="component" value="Unassembled WGS sequence"/>
</dbReference>
<dbReference type="RefSeq" id="XP_052904977.1">
    <property type="nucleotide sequence ID" value="XM_053049172.1"/>
</dbReference>
<name>A0A086J2Q4_NEMA1</name>
<keyword evidence="4" id="KW-1185">Reference proteome</keyword>
<sequence length="160" mass="17686">MNHRVIEIKQLRGECRVVEVEPDHAVYIADISESQVVIKGKCMKVVAIDVQKSMIAVHSVAVTVEVARAKASLFVLGACPMAVLEQCVECRIGVVGKKAEMRLRRCASLSLVRLEGVNMEKETPESLDEMCRSKKEEHLPDEMQILLEEGAVKSSIVKNG</sequence>
<evidence type="ECO:0000313" key="2">
    <source>
        <dbReference type="EMBL" id="KFG25578.1"/>
    </source>
</evidence>
<gene>
    <name evidence="3" type="ORF">NESG_01545</name>
    <name evidence="2" type="ORF">NESG_02358</name>
</gene>
<dbReference type="Gene3D" id="2.160.20.70">
    <property type="match status" value="1"/>
</dbReference>
<dbReference type="GO" id="GO:0003779">
    <property type="term" value="F:actin binding"/>
    <property type="evidence" value="ECO:0007669"/>
    <property type="project" value="InterPro"/>
</dbReference>
<dbReference type="GeneID" id="77676518"/>
<dbReference type="InterPro" id="IPR016098">
    <property type="entry name" value="CAP/MinC_C"/>
</dbReference>
<proteinExistence type="predicted"/>
<evidence type="ECO:0000313" key="3">
    <source>
        <dbReference type="EMBL" id="KFG26422.1"/>
    </source>
</evidence>